<evidence type="ECO:0000313" key="3">
    <source>
        <dbReference type="EMBL" id="SNS17862.1"/>
    </source>
</evidence>
<dbReference type="Proteomes" id="UP000198407">
    <property type="component" value="Unassembled WGS sequence"/>
</dbReference>
<dbReference type="Pfam" id="PF01320">
    <property type="entry name" value="Colicin_Pyocin"/>
    <property type="match status" value="1"/>
</dbReference>
<sequence>MIELKLKLDDYTEAEFLDLVSEFFENRNGLSGAARDTYIRELMHHFETVTEHPDRSDVVCYPPEGAEDSPEGVVKRIKEWRAANGKPGFKPA</sequence>
<protein>
    <submittedName>
        <fullName evidence="3">Colicin immunity protein / pyocin immunity protein</fullName>
    </submittedName>
</protein>
<dbReference type="AlphaFoldDB" id="A0A239CD89"/>
<organism evidence="3 4">
    <name type="scientific">Pseudomonas japonica</name>
    <dbReference type="NCBI Taxonomy" id="256466"/>
    <lineage>
        <taxon>Bacteria</taxon>
        <taxon>Pseudomonadati</taxon>
        <taxon>Pseudomonadota</taxon>
        <taxon>Gammaproteobacteria</taxon>
        <taxon>Pseudomonadales</taxon>
        <taxon>Pseudomonadaceae</taxon>
        <taxon>Pseudomonas</taxon>
    </lineage>
</organism>
<dbReference type="EMBL" id="FZOL01000004">
    <property type="protein sequence ID" value="SNS17862.1"/>
    <property type="molecule type" value="Genomic_DNA"/>
</dbReference>
<dbReference type="SUPFAM" id="SSF47345">
    <property type="entry name" value="Colicin E immunity proteins"/>
    <property type="match status" value="1"/>
</dbReference>
<dbReference type="GO" id="GO:0030153">
    <property type="term" value="P:bacteriocin immunity"/>
    <property type="evidence" value="ECO:0007669"/>
    <property type="project" value="UniProtKB-KW"/>
</dbReference>
<evidence type="ECO:0000256" key="1">
    <source>
        <dbReference type="ARBA" id="ARBA00009346"/>
    </source>
</evidence>
<dbReference type="Gene3D" id="1.10.1200.20">
    <property type="entry name" value="Colicin E immunity protein"/>
    <property type="match status" value="1"/>
</dbReference>
<dbReference type="InterPro" id="IPR035900">
    <property type="entry name" value="Colicin_E_sf"/>
</dbReference>
<name>A0A239CD89_9PSED</name>
<reference evidence="4" key="1">
    <citation type="submission" date="2017-06" db="EMBL/GenBank/DDBJ databases">
        <authorList>
            <person name="Varghese N."/>
            <person name="Submissions S."/>
        </authorList>
    </citation>
    <scope>NUCLEOTIDE SEQUENCE [LARGE SCALE GENOMIC DNA]</scope>
    <source>
        <strain evidence="4">DSM 22348</strain>
    </source>
</reference>
<gene>
    <name evidence="3" type="ORF">SAMN05444352_104127</name>
</gene>
<dbReference type="PRINTS" id="PR01299">
    <property type="entry name" value="PYOCIN"/>
</dbReference>
<accession>A0A239CD89</accession>
<keyword evidence="2" id="KW-0079">Bacteriocin immunity</keyword>
<keyword evidence="4" id="KW-1185">Reference proteome</keyword>
<proteinExistence type="inferred from homology"/>
<comment type="similarity">
    <text evidence="1">Belongs to the colicins ColE2/ColE8/ColE9 and pyocins S1/S2 family.</text>
</comment>
<dbReference type="InterPro" id="IPR000290">
    <property type="entry name" value="Colicin_pyocin"/>
</dbReference>
<dbReference type="CDD" id="cd16363">
    <property type="entry name" value="Col_Im_like"/>
    <property type="match status" value="1"/>
</dbReference>
<dbReference type="GO" id="GO:0015643">
    <property type="term" value="F:toxic substance binding"/>
    <property type="evidence" value="ECO:0007669"/>
    <property type="project" value="InterPro"/>
</dbReference>
<evidence type="ECO:0000256" key="2">
    <source>
        <dbReference type="ARBA" id="ARBA00023025"/>
    </source>
</evidence>
<dbReference type="STRING" id="1215104.GCA_000730585_05119"/>
<evidence type="ECO:0000313" key="4">
    <source>
        <dbReference type="Proteomes" id="UP000198407"/>
    </source>
</evidence>